<dbReference type="Proteomes" id="UP000469724">
    <property type="component" value="Unassembled WGS sequence"/>
</dbReference>
<evidence type="ECO:0000256" key="5">
    <source>
        <dbReference type="ARBA" id="ARBA00023002"/>
    </source>
</evidence>
<dbReference type="InterPro" id="IPR052175">
    <property type="entry name" value="ComplexI-like_HydComp"/>
</dbReference>
<dbReference type="GO" id="GO:0008137">
    <property type="term" value="F:NADH dehydrogenase (ubiquinone) activity"/>
    <property type="evidence" value="ECO:0007669"/>
    <property type="project" value="InterPro"/>
</dbReference>
<feature type="transmembrane region" description="Helical" evidence="8">
    <location>
        <begin position="210"/>
        <end position="226"/>
    </location>
</feature>
<evidence type="ECO:0000313" key="10">
    <source>
        <dbReference type="EMBL" id="NDY58084.1"/>
    </source>
</evidence>
<dbReference type="InterPro" id="IPR003918">
    <property type="entry name" value="NADH_UbQ_OxRdtase"/>
</dbReference>
<keyword evidence="2" id="KW-1003">Cell membrane</keyword>
<evidence type="ECO:0000256" key="4">
    <source>
        <dbReference type="ARBA" id="ARBA00022989"/>
    </source>
</evidence>
<keyword evidence="3 7" id="KW-0812">Transmembrane</keyword>
<keyword evidence="6 8" id="KW-0472">Membrane</keyword>
<comment type="caution">
    <text evidence="10">The sequence shown here is derived from an EMBL/GenBank/DDBJ whole genome shotgun (WGS) entry which is preliminary data.</text>
</comment>
<evidence type="ECO:0000256" key="8">
    <source>
        <dbReference type="SAM" id="Phobius"/>
    </source>
</evidence>
<evidence type="ECO:0000313" key="11">
    <source>
        <dbReference type="Proteomes" id="UP000469724"/>
    </source>
</evidence>
<feature type="transmembrane region" description="Helical" evidence="8">
    <location>
        <begin position="105"/>
        <end position="124"/>
    </location>
</feature>
<evidence type="ECO:0000259" key="9">
    <source>
        <dbReference type="Pfam" id="PF00361"/>
    </source>
</evidence>
<dbReference type="Pfam" id="PF00361">
    <property type="entry name" value="Proton_antipo_M"/>
    <property type="match status" value="1"/>
</dbReference>
<keyword evidence="5" id="KW-0560">Oxidoreductase</keyword>
<feature type="transmembrane region" description="Helical" evidence="8">
    <location>
        <begin position="246"/>
        <end position="267"/>
    </location>
</feature>
<feature type="domain" description="NADH:quinone oxidoreductase/Mrp antiporter transmembrane" evidence="9">
    <location>
        <begin position="129"/>
        <end position="418"/>
    </location>
</feature>
<dbReference type="GO" id="GO:0016491">
    <property type="term" value="F:oxidoreductase activity"/>
    <property type="evidence" value="ECO:0007669"/>
    <property type="project" value="UniProtKB-KW"/>
</dbReference>
<feature type="transmembrane region" description="Helical" evidence="8">
    <location>
        <begin position="27"/>
        <end position="46"/>
    </location>
</feature>
<feature type="transmembrane region" description="Helical" evidence="8">
    <location>
        <begin position="131"/>
        <end position="151"/>
    </location>
</feature>
<comment type="subcellular location">
    <subcellularLocation>
        <location evidence="1">Cell membrane</location>
        <topology evidence="1">Multi-pass membrane protein</topology>
    </subcellularLocation>
    <subcellularLocation>
        <location evidence="7">Membrane</location>
        <topology evidence="7">Multi-pass membrane protein</topology>
    </subcellularLocation>
</comment>
<evidence type="ECO:0000256" key="3">
    <source>
        <dbReference type="ARBA" id="ARBA00022692"/>
    </source>
</evidence>
<feature type="transmembrane region" description="Helical" evidence="8">
    <location>
        <begin position="379"/>
        <end position="401"/>
    </location>
</feature>
<dbReference type="PRINTS" id="PR01437">
    <property type="entry name" value="NUOXDRDTASE4"/>
</dbReference>
<keyword evidence="4 8" id="KW-1133">Transmembrane helix</keyword>
<dbReference type="PANTHER" id="PTHR42682">
    <property type="entry name" value="HYDROGENASE-4 COMPONENT F"/>
    <property type="match status" value="1"/>
</dbReference>
<keyword evidence="11" id="KW-1185">Reference proteome</keyword>
<dbReference type="EMBL" id="JAAGRQ010000077">
    <property type="protein sequence ID" value="NDY58084.1"/>
    <property type="molecule type" value="Genomic_DNA"/>
</dbReference>
<evidence type="ECO:0000256" key="2">
    <source>
        <dbReference type="ARBA" id="ARBA00022475"/>
    </source>
</evidence>
<sequence>MLLAILVILPFVLGGAAFLCRTGPAGRGLLVAGAGAHLILSVAAVFGRPEALFGGILLLDALGGLFLLLTSILFAAAAVYAVGYLAKEHGDERRDFQEGAFFSNAPQTVFIACLFFFLGSMTLVTATHHLGLLWAAIEATTLASAPLIYFHRHHRSLEAAWKYLVICSVGIALALVGNILLAAAGGAGAPDTESSLYLGDLLARAKTMNPMWFKAGFVFLMVGYGAKMGLAPMHTWLPDAHSESPSLVSALLSGALLNCAFLGILRAHQIGVAAGLADFCSPIFIGLGLFSMVTAAVFIIGQGDFKRILAYSSVEHMGILSLAVGLGGAAVFGGMLHAAAHSVTKAMLFLLAGNILAAFHTKSSHDARGVIRALPVTGILWVAGFLAITGSPPFGIFLSELTILKAALDAGRFVLAAAYLGLLGLIFCGMAVPVLRMAQGPSTPHIDPGPRGEDALSVGPPLVLGGLTLLLGLYAPSFFSDLLTRAAALASGM</sequence>
<protein>
    <submittedName>
        <fullName evidence="10">NADH dehydrogenase FAD-containing subunit</fullName>
    </submittedName>
</protein>
<dbReference type="GO" id="GO:0005886">
    <property type="term" value="C:plasma membrane"/>
    <property type="evidence" value="ECO:0007669"/>
    <property type="project" value="UniProtKB-SubCell"/>
</dbReference>
<feature type="transmembrane region" description="Helical" evidence="8">
    <location>
        <begin position="455"/>
        <end position="475"/>
    </location>
</feature>
<dbReference type="PANTHER" id="PTHR42682:SF5">
    <property type="entry name" value="HYDROGENASE-4 COMPONENT F"/>
    <property type="match status" value="1"/>
</dbReference>
<organism evidence="10 11">
    <name type="scientific">Desulfolutivibrio sulfodismutans</name>
    <dbReference type="NCBI Taxonomy" id="63561"/>
    <lineage>
        <taxon>Bacteria</taxon>
        <taxon>Pseudomonadati</taxon>
        <taxon>Thermodesulfobacteriota</taxon>
        <taxon>Desulfovibrionia</taxon>
        <taxon>Desulfovibrionales</taxon>
        <taxon>Desulfovibrionaceae</taxon>
        <taxon>Desulfolutivibrio</taxon>
    </lineage>
</organism>
<feature type="transmembrane region" description="Helical" evidence="8">
    <location>
        <begin position="316"/>
        <end position="336"/>
    </location>
</feature>
<proteinExistence type="predicted"/>
<accession>A0A7K3NPG7</accession>
<feature type="transmembrane region" description="Helical" evidence="8">
    <location>
        <begin position="413"/>
        <end position="435"/>
    </location>
</feature>
<feature type="transmembrane region" description="Helical" evidence="8">
    <location>
        <begin position="279"/>
        <end position="301"/>
    </location>
</feature>
<feature type="transmembrane region" description="Helical" evidence="8">
    <location>
        <begin position="163"/>
        <end position="189"/>
    </location>
</feature>
<dbReference type="GO" id="GO:0042773">
    <property type="term" value="P:ATP synthesis coupled electron transport"/>
    <property type="evidence" value="ECO:0007669"/>
    <property type="project" value="InterPro"/>
</dbReference>
<evidence type="ECO:0000256" key="1">
    <source>
        <dbReference type="ARBA" id="ARBA00004651"/>
    </source>
</evidence>
<dbReference type="RefSeq" id="WP_163303163.1">
    <property type="nucleotide sequence ID" value="NZ_JAAGRQ010000077.1"/>
</dbReference>
<gene>
    <name evidence="10" type="ORF">G3N56_15215</name>
</gene>
<dbReference type="InterPro" id="IPR001750">
    <property type="entry name" value="ND/Mrp_TM"/>
</dbReference>
<evidence type="ECO:0000256" key="7">
    <source>
        <dbReference type="RuleBase" id="RU000320"/>
    </source>
</evidence>
<reference evidence="10 11" key="1">
    <citation type="submission" date="2020-02" db="EMBL/GenBank/DDBJ databases">
        <title>Comparative genomics of sulfur disproportionating microorganisms.</title>
        <authorList>
            <person name="Ward L.M."/>
            <person name="Bertran E."/>
            <person name="Johnston D.T."/>
        </authorList>
    </citation>
    <scope>NUCLEOTIDE SEQUENCE [LARGE SCALE GENOMIC DNA]</scope>
    <source>
        <strain evidence="10 11">DSM 3696</strain>
    </source>
</reference>
<feature type="transmembrane region" description="Helical" evidence="8">
    <location>
        <begin position="58"/>
        <end position="85"/>
    </location>
</feature>
<name>A0A7K3NPG7_9BACT</name>
<evidence type="ECO:0000256" key="6">
    <source>
        <dbReference type="ARBA" id="ARBA00023136"/>
    </source>
</evidence>
<dbReference type="AlphaFoldDB" id="A0A7K3NPG7"/>